<sequence length="34" mass="3317">MARQGCPMAGQGGAVTGDQALGGGESHESRLGTE</sequence>
<evidence type="ECO:0000313" key="2">
    <source>
        <dbReference type="EMBL" id="TWT48696.1"/>
    </source>
</evidence>
<evidence type="ECO:0000313" key="3">
    <source>
        <dbReference type="Proteomes" id="UP000318995"/>
    </source>
</evidence>
<organism evidence="2 3">
    <name type="scientific">Botrimarina hoheduenensis</name>
    <dbReference type="NCBI Taxonomy" id="2528000"/>
    <lineage>
        <taxon>Bacteria</taxon>
        <taxon>Pseudomonadati</taxon>
        <taxon>Planctomycetota</taxon>
        <taxon>Planctomycetia</taxon>
        <taxon>Pirellulales</taxon>
        <taxon>Lacipirellulaceae</taxon>
        <taxon>Botrimarina</taxon>
    </lineage>
</organism>
<protein>
    <submittedName>
        <fullName evidence="2">Uncharacterized protein</fullName>
    </submittedName>
</protein>
<feature type="compositionally biased region" description="Basic and acidic residues" evidence="1">
    <location>
        <begin position="25"/>
        <end position="34"/>
    </location>
</feature>
<proteinExistence type="predicted"/>
<dbReference type="EMBL" id="SJPH01000001">
    <property type="protein sequence ID" value="TWT48696.1"/>
    <property type="molecule type" value="Genomic_DNA"/>
</dbReference>
<gene>
    <name evidence="2" type="ORF">Pla111_04710</name>
</gene>
<feature type="compositionally biased region" description="Gly residues" evidence="1">
    <location>
        <begin position="10"/>
        <end position="24"/>
    </location>
</feature>
<evidence type="ECO:0000256" key="1">
    <source>
        <dbReference type="SAM" id="MobiDB-lite"/>
    </source>
</evidence>
<name>A0A5C5WCR2_9BACT</name>
<keyword evidence="3" id="KW-1185">Reference proteome</keyword>
<dbReference type="AlphaFoldDB" id="A0A5C5WCR2"/>
<reference evidence="2 3" key="1">
    <citation type="submission" date="2019-02" db="EMBL/GenBank/DDBJ databases">
        <title>Deep-cultivation of Planctomycetes and their phenomic and genomic characterization uncovers novel biology.</title>
        <authorList>
            <person name="Wiegand S."/>
            <person name="Jogler M."/>
            <person name="Boedeker C."/>
            <person name="Pinto D."/>
            <person name="Vollmers J."/>
            <person name="Rivas-Marin E."/>
            <person name="Kohn T."/>
            <person name="Peeters S.H."/>
            <person name="Heuer A."/>
            <person name="Rast P."/>
            <person name="Oberbeckmann S."/>
            <person name="Bunk B."/>
            <person name="Jeske O."/>
            <person name="Meyerdierks A."/>
            <person name="Storesund J.E."/>
            <person name="Kallscheuer N."/>
            <person name="Luecker S."/>
            <person name="Lage O.M."/>
            <person name="Pohl T."/>
            <person name="Merkel B.J."/>
            <person name="Hornburger P."/>
            <person name="Mueller R.-W."/>
            <person name="Bruemmer F."/>
            <person name="Labrenz M."/>
            <person name="Spormann A.M."/>
            <person name="Op Den Camp H."/>
            <person name="Overmann J."/>
            <person name="Amann R."/>
            <person name="Jetten M.S.M."/>
            <person name="Mascher T."/>
            <person name="Medema M.H."/>
            <person name="Devos D.P."/>
            <person name="Kaster A.-K."/>
            <person name="Ovreas L."/>
            <person name="Rohde M."/>
            <person name="Galperin M.Y."/>
            <person name="Jogler C."/>
        </authorList>
    </citation>
    <scope>NUCLEOTIDE SEQUENCE [LARGE SCALE GENOMIC DNA]</scope>
    <source>
        <strain evidence="2 3">Pla111</strain>
    </source>
</reference>
<accession>A0A5C5WCR2</accession>
<comment type="caution">
    <text evidence="2">The sequence shown here is derived from an EMBL/GenBank/DDBJ whole genome shotgun (WGS) entry which is preliminary data.</text>
</comment>
<feature type="region of interest" description="Disordered" evidence="1">
    <location>
        <begin position="1"/>
        <end position="34"/>
    </location>
</feature>
<dbReference type="Proteomes" id="UP000318995">
    <property type="component" value="Unassembled WGS sequence"/>
</dbReference>